<keyword evidence="3" id="KW-0328">Glycosyltransferase</keyword>
<gene>
    <name evidence="10" type="ORF">METZ01_LOCUS6910</name>
</gene>
<accession>A0A381NHJ8</accession>
<dbReference type="GO" id="GO:0016763">
    <property type="term" value="F:pentosyltransferase activity"/>
    <property type="evidence" value="ECO:0007669"/>
    <property type="project" value="TreeGrafter"/>
</dbReference>
<feature type="transmembrane region" description="Helical" evidence="8">
    <location>
        <begin position="336"/>
        <end position="354"/>
    </location>
</feature>
<evidence type="ECO:0000256" key="5">
    <source>
        <dbReference type="ARBA" id="ARBA00022692"/>
    </source>
</evidence>
<name>A0A381NHJ8_9ZZZZ</name>
<dbReference type="InterPro" id="IPR038731">
    <property type="entry name" value="RgtA/B/C-like"/>
</dbReference>
<feature type="transmembrane region" description="Helical" evidence="8">
    <location>
        <begin position="282"/>
        <end position="300"/>
    </location>
</feature>
<sequence>VAAFNPAPHNGGDNAAYVTLAFSLAEHGAYTDLYDPAEMPHTKYPPVFPGLLAVMLLLGARTWSALKTVSAVFTIAAVGFTYLWAERRLGAVGALGLSVMLAISPALVYYSHWILSDPIFLCFTMAALWALEGSEQEGASVWWLVGGVATVALAYFTRSAGLPLLFALFGWLALRRRWLSLTFSSIAIGVPALLWWIRGRGDGIGEYTSEFWMVDPYQPVLGTVSFGGLLSRAVNNLWAYVSIHGPGGVVGGSGTLVTAFGIGLTGLALVGWVRSVKTRTGLTEIFLPLYAGLILLWPEVWSGDRFALPLFPLFFLFAALALGGTVSKGGGLARHVIFVTVIGIVLLPAGRTWLTSVEQSSACRRIMNDRGPWGCYGSGVSEFAEAAAWMQSSLPEGSSVMTRKPRLFYLMSGLTSRTFPFDDNPGIQLAEADLVGARYVLLDNWDGLSSRYVGRALQQNAQAFCSVRGFGPRQGGTHLLGIKDETSRTESAQLRTQEIRLDVCPGSYIRT</sequence>
<feature type="transmembrane region" description="Helical" evidence="8">
    <location>
        <begin position="91"/>
        <end position="109"/>
    </location>
</feature>
<dbReference type="InterPro" id="IPR050297">
    <property type="entry name" value="LipidA_mod_glycosyltrf_83"/>
</dbReference>
<keyword evidence="6 8" id="KW-1133">Transmembrane helix</keyword>
<keyword evidence="7 8" id="KW-0472">Membrane</keyword>
<evidence type="ECO:0000256" key="8">
    <source>
        <dbReference type="SAM" id="Phobius"/>
    </source>
</evidence>
<comment type="subcellular location">
    <subcellularLocation>
        <location evidence="1">Cell membrane</location>
        <topology evidence="1">Multi-pass membrane protein</topology>
    </subcellularLocation>
</comment>
<dbReference type="PANTHER" id="PTHR33908">
    <property type="entry name" value="MANNOSYLTRANSFERASE YKCB-RELATED"/>
    <property type="match status" value="1"/>
</dbReference>
<dbReference type="GO" id="GO:0005886">
    <property type="term" value="C:plasma membrane"/>
    <property type="evidence" value="ECO:0007669"/>
    <property type="project" value="UniProtKB-SubCell"/>
</dbReference>
<feature type="transmembrane region" description="Helical" evidence="8">
    <location>
        <begin position="143"/>
        <end position="171"/>
    </location>
</feature>
<feature type="non-terminal residue" evidence="10">
    <location>
        <position position="511"/>
    </location>
</feature>
<protein>
    <recommendedName>
        <fullName evidence="9">Glycosyltransferase RgtA/B/C/D-like domain-containing protein</fullName>
    </recommendedName>
</protein>
<feature type="domain" description="Glycosyltransferase RgtA/B/C/D-like" evidence="9">
    <location>
        <begin position="45"/>
        <end position="189"/>
    </location>
</feature>
<evidence type="ECO:0000256" key="6">
    <source>
        <dbReference type="ARBA" id="ARBA00022989"/>
    </source>
</evidence>
<evidence type="ECO:0000259" key="9">
    <source>
        <dbReference type="Pfam" id="PF13231"/>
    </source>
</evidence>
<keyword evidence="5 8" id="KW-0812">Transmembrane</keyword>
<evidence type="ECO:0000256" key="4">
    <source>
        <dbReference type="ARBA" id="ARBA00022679"/>
    </source>
</evidence>
<evidence type="ECO:0000313" key="10">
    <source>
        <dbReference type="EMBL" id="SUZ54056.1"/>
    </source>
</evidence>
<feature type="transmembrane region" description="Helical" evidence="8">
    <location>
        <begin position="249"/>
        <end position="270"/>
    </location>
</feature>
<dbReference type="AlphaFoldDB" id="A0A381NHJ8"/>
<feature type="transmembrane region" description="Helical" evidence="8">
    <location>
        <begin position="68"/>
        <end position="85"/>
    </location>
</feature>
<dbReference type="Pfam" id="PF13231">
    <property type="entry name" value="PMT_2"/>
    <property type="match status" value="1"/>
</dbReference>
<organism evidence="10">
    <name type="scientific">marine metagenome</name>
    <dbReference type="NCBI Taxonomy" id="408172"/>
    <lineage>
        <taxon>unclassified sequences</taxon>
        <taxon>metagenomes</taxon>
        <taxon>ecological metagenomes</taxon>
    </lineage>
</organism>
<evidence type="ECO:0000256" key="7">
    <source>
        <dbReference type="ARBA" id="ARBA00023136"/>
    </source>
</evidence>
<evidence type="ECO:0000256" key="2">
    <source>
        <dbReference type="ARBA" id="ARBA00022475"/>
    </source>
</evidence>
<proteinExistence type="predicted"/>
<evidence type="ECO:0000256" key="3">
    <source>
        <dbReference type="ARBA" id="ARBA00022676"/>
    </source>
</evidence>
<dbReference type="GO" id="GO:0008610">
    <property type="term" value="P:lipid biosynthetic process"/>
    <property type="evidence" value="ECO:0007669"/>
    <property type="project" value="UniProtKB-ARBA"/>
</dbReference>
<feature type="transmembrane region" description="Helical" evidence="8">
    <location>
        <begin position="306"/>
        <end position="324"/>
    </location>
</feature>
<evidence type="ECO:0000256" key="1">
    <source>
        <dbReference type="ARBA" id="ARBA00004651"/>
    </source>
</evidence>
<dbReference type="PANTHER" id="PTHR33908:SF11">
    <property type="entry name" value="MEMBRANE PROTEIN"/>
    <property type="match status" value="1"/>
</dbReference>
<feature type="non-terminal residue" evidence="10">
    <location>
        <position position="1"/>
    </location>
</feature>
<keyword evidence="2" id="KW-1003">Cell membrane</keyword>
<feature type="transmembrane region" description="Helical" evidence="8">
    <location>
        <begin position="178"/>
        <end position="197"/>
    </location>
</feature>
<dbReference type="EMBL" id="UINC01000366">
    <property type="protein sequence ID" value="SUZ54056.1"/>
    <property type="molecule type" value="Genomic_DNA"/>
</dbReference>
<keyword evidence="4" id="KW-0808">Transferase</keyword>
<reference evidence="10" key="1">
    <citation type="submission" date="2018-05" db="EMBL/GenBank/DDBJ databases">
        <authorList>
            <person name="Lanie J.A."/>
            <person name="Ng W.-L."/>
            <person name="Kazmierczak K.M."/>
            <person name="Andrzejewski T.M."/>
            <person name="Davidsen T.M."/>
            <person name="Wayne K.J."/>
            <person name="Tettelin H."/>
            <person name="Glass J.I."/>
            <person name="Rusch D."/>
            <person name="Podicherti R."/>
            <person name="Tsui H.-C.T."/>
            <person name="Winkler M.E."/>
        </authorList>
    </citation>
    <scope>NUCLEOTIDE SEQUENCE</scope>
</reference>